<dbReference type="InterPro" id="IPR010359">
    <property type="entry name" value="IrrE_HExxH"/>
</dbReference>
<dbReference type="Gene3D" id="1.10.10.2910">
    <property type="match status" value="1"/>
</dbReference>
<evidence type="ECO:0000259" key="1">
    <source>
        <dbReference type="Pfam" id="PF06114"/>
    </source>
</evidence>
<evidence type="ECO:0000313" key="2">
    <source>
        <dbReference type="EMBL" id="PFG27426.1"/>
    </source>
</evidence>
<protein>
    <submittedName>
        <fullName evidence="2">Uncharacterized protein DUF955</fullName>
    </submittedName>
</protein>
<keyword evidence="3" id="KW-1185">Reference proteome</keyword>
<gene>
    <name evidence="2" type="ORF">ATK06_0484</name>
</gene>
<dbReference type="AlphaFoldDB" id="A0A2A9DM39"/>
<organism evidence="2 3">
    <name type="scientific">Corynebacterium renale</name>
    <dbReference type="NCBI Taxonomy" id="1724"/>
    <lineage>
        <taxon>Bacteria</taxon>
        <taxon>Bacillati</taxon>
        <taxon>Actinomycetota</taxon>
        <taxon>Actinomycetes</taxon>
        <taxon>Mycobacteriales</taxon>
        <taxon>Corynebacteriaceae</taxon>
        <taxon>Corynebacterium</taxon>
    </lineage>
</organism>
<dbReference type="RefSeq" id="WP_048378845.1">
    <property type="nucleotide sequence ID" value="NZ_LDYE01000002.1"/>
</dbReference>
<accession>A0A2A9DM39</accession>
<evidence type="ECO:0000313" key="3">
    <source>
        <dbReference type="Proteomes" id="UP000221653"/>
    </source>
</evidence>
<name>A0A2A9DM39_9CORY</name>
<feature type="domain" description="IrrE N-terminal-like" evidence="1">
    <location>
        <begin position="15"/>
        <end position="122"/>
    </location>
</feature>
<sequence>MAHNYYSLLDLASGMGVFVDFDDMGWLPKGHKGGWFPEFELILLAQNLNHVEQLCTLAHELGHAHHGHVPGAQGWWSARQEQQADQFAVELLISPGEYALAENLYGPAASAIAHELGVTIHVITTWRHIMNDRLYT</sequence>
<reference evidence="2 3" key="1">
    <citation type="submission" date="2017-10" db="EMBL/GenBank/DDBJ databases">
        <title>Sequencing the genomes of 1000 actinobacteria strains.</title>
        <authorList>
            <person name="Klenk H.-P."/>
        </authorList>
    </citation>
    <scope>NUCLEOTIDE SEQUENCE [LARGE SCALE GENOMIC DNA]</scope>
    <source>
        <strain evidence="2 3">DSM 20688</strain>
    </source>
</reference>
<comment type="caution">
    <text evidence="2">The sequence shown here is derived from an EMBL/GenBank/DDBJ whole genome shotgun (WGS) entry which is preliminary data.</text>
</comment>
<dbReference type="Pfam" id="PF06114">
    <property type="entry name" value="Peptidase_M78"/>
    <property type="match status" value="1"/>
</dbReference>
<proteinExistence type="predicted"/>
<dbReference type="Proteomes" id="UP000221653">
    <property type="component" value="Unassembled WGS sequence"/>
</dbReference>
<dbReference type="STRING" id="1724.GCA_001044175_00732"/>
<dbReference type="EMBL" id="PDJF01000001">
    <property type="protein sequence ID" value="PFG27426.1"/>
    <property type="molecule type" value="Genomic_DNA"/>
</dbReference>